<dbReference type="PANTHER" id="PTHR40866:SF1">
    <property type="entry name" value="BED-TYPE DOMAIN-CONTAINING PROTEIN"/>
    <property type="match status" value="1"/>
</dbReference>
<organism evidence="1 2">
    <name type="scientific">Phytophthora citrophthora</name>
    <dbReference type="NCBI Taxonomy" id="4793"/>
    <lineage>
        <taxon>Eukaryota</taxon>
        <taxon>Sar</taxon>
        <taxon>Stramenopiles</taxon>
        <taxon>Oomycota</taxon>
        <taxon>Peronosporomycetes</taxon>
        <taxon>Peronosporales</taxon>
        <taxon>Peronosporaceae</taxon>
        <taxon>Phytophthora</taxon>
    </lineage>
</organism>
<reference evidence="1" key="1">
    <citation type="submission" date="2023-08" db="EMBL/GenBank/DDBJ databases">
        <title>Reference Genome Resource for the Citrus Pathogen Phytophthora citrophthora.</title>
        <authorList>
            <person name="Moller H."/>
            <person name="Coetzee B."/>
            <person name="Rose L.J."/>
            <person name="Van Niekerk J.M."/>
        </authorList>
    </citation>
    <scope>NUCLEOTIDE SEQUENCE</scope>
    <source>
        <strain evidence="1">STE-U-9442</strain>
    </source>
</reference>
<proteinExistence type="predicted"/>
<dbReference type="PANTHER" id="PTHR40866">
    <property type="entry name" value="BED-TYPE DOMAIN-CONTAINING PROTEIN"/>
    <property type="match status" value="1"/>
</dbReference>
<protein>
    <recommendedName>
        <fullName evidence="3">BED-type domain-containing protein</fullName>
    </recommendedName>
</protein>
<name>A0AAD9GZ25_9STRA</name>
<evidence type="ECO:0008006" key="3">
    <source>
        <dbReference type="Google" id="ProtNLM"/>
    </source>
</evidence>
<dbReference type="EMBL" id="JASMQC010000002">
    <property type="protein sequence ID" value="KAK1947457.1"/>
    <property type="molecule type" value="Genomic_DNA"/>
</dbReference>
<gene>
    <name evidence="1" type="ORF">P3T76_001467</name>
</gene>
<accession>A0AAD9GZ25</accession>
<dbReference type="Proteomes" id="UP001259832">
    <property type="component" value="Unassembled WGS sequence"/>
</dbReference>
<evidence type="ECO:0000313" key="2">
    <source>
        <dbReference type="Proteomes" id="UP001259832"/>
    </source>
</evidence>
<dbReference type="AlphaFoldDB" id="A0AAD9GZ25"/>
<keyword evidence="2" id="KW-1185">Reference proteome</keyword>
<comment type="caution">
    <text evidence="1">The sequence shown here is derived from an EMBL/GenBank/DDBJ whole genome shotgun (WGS) entry which is preliminary data.</text>
</comment>
<sequence>MTNKDICAYFYENLGHGRYPCKHCGFERKQIANAGYSNLIGHLANKHDGFKDLYAAMLSSKDSTLRDFRFVSEETSHRFQWMRWVVERNMLLSEVDNELTRSLSRWRSVSSCVLLDSMHDVAKKVGKLLEEALGSCFAHKALGWCAGCI</sequence>
<evidence type="ECO:0000313" key="1">
    <source>
        <dbReference type="EMBL" id="KAK1947457.1"/>
    </source>
</evidence>